<proteinExistence type="predicted"/>
<accession>A0A444RCY0</accession>
<organism evidence="1 2">
    <name type="scientific">Escherichia coli</name>
    <dbReference type="NCBI Taxonomy" id="562"/>
    <lineage>
        <taxon>Bacteria</taxon>
        <taxon>Pseudomonadati</taxon>
        <taxon>Pseudomonadota</taxon>
        <taxon>Gammaproteobacteria</taxon>
        <taxon>Enterobacterales</taxon>
        <taxon>Enterobacteriaceae</taxon>
        <taxon>Escherichia</taxon>
    </lineage>
</organism>
<comment type="caution">
    <text evidence="1">The sequence shown here is derived from an EMBL/GenBank/DDBJ whole genome shotgun (WGS) entry which is preliminary data.</text>
</comment>
<dbReference type="AlphaFoldDB" id="A0A444RCY0"/>
<reference evidence="1 2" key="1">
    <citation type="submission" date="2019-01" db="EMBL/GenBank/DDBJ databases">
        <title>Genomic analysis of febrile catheter-associated UTI E. coli isolates.</title>
        <authorList>
            <person name="Potter R."/>
            <person name="Zou Z."/>
            <person name="Henderson J."/>
            <person name="Dantas G."/>
        </authorList>
    </citation>
    <scope>NUCLEOTIDE SEQUENCE [LARGE SCALE GENOMIC DNA]</scope>
    <source>
        <strain evidence="1 2">29_CAASB</strain>
    </source>
</reference>
<name>A0A444RCY0_ECOLX</name>
<sequence length="231" mass="25534">MTIIHPLLASRSAPNYRQSWRLAGVWRRAINLMTESGELLTLHRQGSGFGPGGWVLRRAQFDALCGGLCGNERPQVVAQGIRLGRFTVKQPQRYCLLRITPPAHPQPLAVAWMQRAEETGLFGPLALAASDPLPAELRQFRHCFQAALNGVKTDWRHWLGKGPGLTPSHDDTLSGMLLAAWYYGALDARSGRPFFACSDNLQLVTTAVSVSYLRYAAQGYFASPLLHFVHA</sequence>
<dbReference type="InterPro" id="IPR021530">
    <property type="entry name" value="AllH-like"/>
</dbReference>
<gene>
    <name evidence="1" type="ORF">EPS76_11875</name>
</gene>
<dbReference type="EMBL" id="SCJN01000078">
    <property type="protein sequence ID" value="RXD16213.1"/>
    <property type="molecule type" value="Genomic_DNA"/>
</dbReference>
<evidence type="ECO:0000313" key="2">
    <source>
        <dbReference type="Proteomes" id="UP000288730"/>
    </source>
</evidence>
<evidence type="ECO:0000313" key="1">
    <source>
        <dbReference type="EMBL" id="RXD16213.1"/>
    </source>
</evidence>
<feature type="non-terminal residue" evidence="1">
    <location>
        <position position="231"/>
    </location>
</feature>
<dbReference type="Pfam" id="PF11392">
    <property type="entry name" value="AllH"/>
    <property type="match status" value="1"/>
</dbReference>
<protein>
    <submittedName>
        <fullName evidence="1">DUF2877 domain-containing protein</fullName>
    </submittedName>
</protein>
<dbReference type="Proteomes" id="UP000288730">
    <property type="component" value="Unassembled WGS sequence"/>
</dbReference>